<gene>
    <name evidence="2" type="ORF">JOC48_002425</name>
</gene>
<reference evidence="2 3" key="1">
    <citation type="submission" date="2021-01" db="EMBL/GenBank/DDBJ databases">
        <title>Genomic Encyclopedia of Type Strains, Phase IV (KMG-IV): sequencing the most valuable type-strain genomes for metagenomic binning, comparative biology and taxonomic classification.</title>
        <authorList>
            <person name="Goeker M."/>
        </authorList>
    </citation>
    <scope>NUCLEOTIDE SEQUENCE [LARGE SCALE GENOMIC DNA]</scope>
    <source>
        <strain evidence="2 3">DSM 23711</strain>
    </source>
</reference>
<dbReference type="Proteomes" id="UP001296943">
    <property type="component" value="Unassembled WGS sequence"/>
</dbReference>
<keyword evidence="1" id="KW-0472">Membrane</keyword>
<proteinExistence type="predicted"/>
<name>A0ABS2N1A8_9BACI</name>
<feature type="transmembrane region" description="Helical" evidence="1">
    <location>
        <begin position="43"/>
        <end position="61"/>
    </location>
</feature>
<keyword evidence="3" id="KW-1185">Reference proteome</keyword>
<evidence type="ECO:0000256" key="1">
    <source>
        <dbReference type="SAM" id="Phobius"/>
    </source>
</evidence>
<dbReference type="EMBL" id="JAFBDR010000012">
    <property type="protein sequence ID" value="MBM7571924.1"/>
    <property type="molecule type" value="Genomic_DNA"/>
</dbReference>
<evidence type="ECO:0000313" key="3">
    <source>
        <dbReference type="Proteomes" id="UP001296943"/>
    </source>
</evidence>
<protein>
    <submittedName>
        <fullName evidence="2">Cytochrome c biogenesis protein ResB</fullName>
    </submittedName>
</protein>
<sequence length="62" mass="6553">MKLAITLIIIVGIIALVSTILLFGKSDQGYNDAAKKNVTHLTLIYVIAILGSLIALVAFVAL</sequence>
<evidence type="ECO:0000313" key="2">
    <source>
        <dbReference type="EMBL" id="MBM7571924.1"/>
    </source>
</evidence>
<dbReference type="RefSeq" id="WP_204499929.1">
    <property type="nucleotide sequence ID" value="NZ_JAFBDR010000012.1"/>
</dbReference>
<organism evidence="2 3">
    <name type="scientific">Aquibacillus albus</name>
    <dbReference type="NCBI Taxonomy" id="1168171"/>
    <lineage>
        <taxon>Bacteria</taxon>
        <taxon>Bacillati</taxon>
        <taxon>Bacillota</taxon>
        <taxon>Bacilli</taxon>
        <taxon>Bacillales</taxon>
        <taxon>Bacillaceae</taxon>
        <taxon>Aquibacillus</taxon>
    </lineage>
</organism>
<comment type="caution">
    <text evidence="2">The sequence shown here is derived from an EMBL/GenBank/DDBJ whole genome shotgun (WGS) entry which is preliminary data.</text>
</comment>
<feature type="transmembrane region" description="Helical" evidence="1">
    <location>
        <begin position="5"/>
        <end position="23"/>
    </location>
</feature>
<keyword evidence="1" id="KW-1133">Transmembrane helix</keyword>
<keyword evidence="1" id="KW-0812">Transmembrane</keyword>
<accession>A0ABS2N1A8</accession>